<evidence type="ECO:0000313" key="6">
    <source>
        <dbReference type="EMBL" id="GAB0057585.1"/>
    </source>
</evidence>
<dbReference type="InterPro" id="IPR013520">
    <property type="entry name" value="Ribonucl_H"/>
</dbReference>
<keyword evidence="6" id="KW-0548">Nucleotidyltransferase</keyword>
<feature type="transmembrane region" description="Helical" evidence="3">
    <location>
        <begin position="146"/>
        <end position="165"/>
    </location>
</feature>
<protein>
    <recommendedName>
        <fullName evidence="1">DNA-directed DNA polymerase</fullName>
        <ecNumber evidence="1">2.7.7.7</ecNumber>
    </recommendedName>
</protein>
<keyword evidence="3" id="KW-0812">Transmembrane</keyword>
<proteinExistence type="predicted"/>
<feature type="domain" description="PAS" evidence="4">
    <location>
        <begin position="137"/>
        <end position="204"/>
    </location>
</feature>
<name>A0ABQ0C9L8_9PROT</name>
<feature type="domain" description="Exonuclease" evidence="5">
    <location>
        <begin position="509"/>
        <end position="679"/>
    </location>
</feature>
<dbReference type="InterPro" id="IPR035965">
    <property type="entry name" value="PAS-like_dom_sf"/>
</dbReference>
<keyword evidence="3" id="KW-1133">Transmembrane helix</keyword>
<dbReference type="EC" id="2.7.7.7" evidence="1"/>
<keyword evidence="6" id="KW-0808">Transferase</keyword>
<dbReference type="SUPFAM" id="SSF53098">
    <property type="entry name" value="Ribonuclease H-like"/>
    <property type="match status" value="1"/>
</dbReference>
<reference evidence="6 7" key="1">
    <citation type="submission" date="2024-09" db="EMBL/GenBank/DDBJ databases">
        <title>Draft genome sequence of Candidatus Magnetaquicoccaceae bacterium FCR-1.</title>
        <authorList>
            <person name="Shimoshige H."/>
            <person name="Shimamura S."/>
            <person name="Taoka A."/>
            <person name="Kobayashi H."/>
            <person name="Maekawa T."/>
        </authorList>
    </citation>
    <scope>NUCLEOTIDE SEQUENCE [LARGE SCALE GENOMIC DNA]</scope>
    <source>
        <strain evidence="6 7">FCR-1</strain>
    </source>
</reference>
<dbReference type="NCBIfam" id="TIGR00573">
    <property type="entry name" value="dnaq"/>
    <property type="match status" value="1"/>
</dbReference>
<evidence type="ECO:0000256" key="3">
    <source>
        <dbReference type="SAM" id="Phobius"/>
    </source>
</evidence>
<dbReference type="InterPro" id="IPR012337">
    <property type="entry name" value="RNaseH-like_sf"/>
</dbReference>
<dbReference type="Proteomes" id="UP001628193">
    <property type="component" value="Unassembled WGS sequence"/>
</dbReference>
<gene>
    <name evidence="6" type="primary">polC_2</name>
    <name evidence="6" type="ORF">SIID45300_01916</name>
</gene>
<dbReference type="PANTHER" id="PTHR30231">
    <property type="entry name" value="DNA POLYMERASE III SUBUNIT EPSILON"/>
    <property type="match status" value="1"/>
</dbReference>
<dbReference type="InterPro" id="IPR036397">
    <property type="entry name" value="RNaseH_sf"/>
</dbReference>
<evidence type="ECO:0000256" key="2">
    <source>
        <dbReference type="ARBA" id="ARBA00049244"/>
    </source>
</evidence>
<dbReference type="CDD" id="cd06127">
    <property type="entry name" value="DEDDh"/>
    <property type="match status" value="1"/>
</dbReference>
<dbReference type="PANTHER" id="PTHR30231:SF41">
    <property type="entry name" value="DNA POLYMERASE III SUBUNIT EPSILON"/>
    <property type="match status" value="1"/>
</dbReference>
<accession>A0ABQ0C9L8</accession>
<dbReference type="Gene3D" id="3.30.450.20">
    <property type="entry name" value="PAS domain"/>
    <property type="match status" value="1"/>
</dbReference>
<comment type="caution">
    <text evidence="6">The sequence shown here is derived from an EMBL/GenBank/DDBJ whole genome shotgun (WGS) entry which is preliminary data.</text>
</comment>
<comment type="catalytic activity">
    <reaction evidence="2">
        <text>DNA(n) + a 2'-deoxyribonucleoside 5'-triphosphate = DNA(n+1) + diphosphate</text>
        <dbReference type="Rhea" id="RHEA:22508"/>
        <dbReference type="Rhea" id="RHEA-COMP:17339"/>
        <dbReference type="Rhea" id="RHEA-COMP:17340"/>
        <dbReference type="ChEBI" id="CHEBI:33019"/>
        <dbReference type="ChEBI" id="CHEBI:61560"/>
        <dbReference type="ChEBI" id="CHEBI:173112"/>
        <dbReference type="EC" id="2.7.7.7"/>
    </reaction>
</comment>
<evidence type="ECO:0000259" key="4">
    <source>
        <dbReference type="SMART" id="SM00091"/>
    </source>
</evidence>
<evidence type="ECO:0000313" key="7">
    <source>
        <dbReference type="Proteomes" id="UP001628193"/>
    </source>
</evidence>
<keyword evidence="3" id="KW-0472">Membrane</keyword>
<dbReference type="SMART" id="SM00479">
    <property type="entry name" value="EXOIII"/>
    <property type="match status" value="1"/>
</dbReference>
<dbReference type="Gene3D" id="3.30.420.10">
    <property type="entry name" value="Ribonuclease H-like superfamily/Ribonuclease H"/>
    <property type="match status" value="1"/>
</dbReference>
<organism evidence="6 7">
    <name type="scientific">Candidatus Magnetaquiglobus chichijimensis</name>
    <dbReference type="NCBI Taxonomy" id="3141448"/>
    <lineage>
        <taxon>Bacteria</taxon>
        <taxon>Pseudomonadati</taxon>
        <taxon>Pseudomonadota</taxon>
        <taxon>Magnetococcia</taxon>
        <taxon>Magnetococcales</taxon>
        <taxon>Candidatus Magnetaquicoccaceae</taxon>
        <taxon>Candidatus Magnetaquiglobus</taxon>
    </lineage>
</organism>
<dbReference type="SMART" id="SM00091">
    <property type="entry name" value="PAS"/>
    <property type="match status" value="1"/>
</dbReference>
<feature type="transmembrane region" description="Helical" evidence="3">
    <location>
        <begin position="7"/>
        <end position="27"/>
    </location>
</feature>
<dbReference type="Pfam" id="PF00929">
    <property type="entry name" value="RNase_T"/>
    <property type="match status" value="1"/>
</dbReference>
<keyword evidence="7" id="KW-1185">Reference proteome</keyword>
<evidence type="ECO:0000256" key="1">
    <source>
        <dbReference type="ARBA" id="ARBA00012417"/>
    </source>
</evidence>
<dbReference type="InterPro" id="IPR006054">
    <property type="entry name" value="DnaQ"/>
</dbReference>
<feature type="transmembrane region" description="Helical" evidence="3">
    <location>
        <begin position="47"/>
        <end position="69"/>
    </location>
</feature>
<dbReference type="EMBL" id="BAAFGK010000004">
    <property type="protein sequence ID" value="GAB0057585.1"/>
    <property type="molecule type" value="Genomic_DNA"/>
</dbReference>
<dbReference type="GO" id="GO:0003887">
    <property type="term" value="F:DNA-directed DNA polymerase activity"/>
    <property type="evidence" value="ECO:0007669"/>
    <property type="project" value="UniProtKB-EC"/>
</dbReference>
<dbReference type="SUPFAM" id="SSF55785">
    <property type="entry name" value="PYP-like sensor domain (PAS domain)"/>
    <property type="match status" value="1"/>
</dbReference>
<evidence type="ECO:0000259" key="5">
    <source>
        <dbReference type="SMART" id="SM00479"/>
    </source>
</evidence>
<dbReference type="InterPro" id="IPR000014">
    <property type="entry name" value="PAS"/>
</dbReference>
<sequence>MNIRSRFWGILGIFLLLALGGLGGIVWEASRSMPEVDAATYAWLQSQLVYLLLLVFVIFGVLAQIWGWLDGAVFKPMIQVTRDVGIIAGADPAREIQLRPDHLLGELPDAVRQVGTALLSARRQVGEALANQVEGLERLEKVIKHLNVGLIVINADAGIVLYNLAAQNLFRTRQDALGLGRSLYELCARMPLETTMEFLNRCHASPEGCADKGDARFFCAALHEDVMLDCAMSLFPCQRADQNYYLITFEEATRRVSGLRRSDRLIRHTLENIRGPVANLRAAAETLMDHDDMDHQEREKFVKVMHDEVAELSVRLDAIATEADTLAAEHWVLNDVLTSDLIEALNRRMERHHGMSVRAVGEALWIQADAPALLLALESMLAKIRFHAGPVEIEIEALMGNHRIYLDLIWPGSAISARIVESWHAEKLEDGGAVMRLEEILERHGCEIWSQAHRRPGHAMLRLPVAPSARQWQFHVVEISERPEFYDFSLMNSFSSLGTRLAMPLANLSYVVFDTETTGLQPSKGDEIISMAGVRIVNGRVLYGERFERLVNPGRPIPAESTRVHGITDADVQDKPTITEVLPQFKAFVGDAVLVAHNAAFDMRFLQLKEESCKLRFDNPVLDTLLLSVYLHDEVTDHTLDAIADRLGVDVQIHLRHTAMGDAMVTADVFLKLLVMLKAKGVSSLGLAMQASDSMVRIRRQQAEANY</sequence>
<dbReference type="RefSeq" id="WP_420905277.1">
    <property type="nucleotide sequence ID" value="NZ_BAAFGK010000004.1"/>
</dbReference>